<dbReference type="InterPro" id="IPR008283">
    <property type="entry name" value="Peptidase_M17_N"/>
</dbReference>
<dbReference type="Pfam" id="PF02789">
    <property type="entry name" value="Peptidase_M17_N"/>
    <property type="match status" value="1"/>
</dbReference>
<gene>
    <name evidence="2" type="ORF">METZ01_LOCUS491391</name>
</gene>
<dbReference type="InterPro" id="IPR043472">
    <property type="entry name" value="Macro_dom-like"/>
</dbReference>
<dbReference type="EMBL" id="UINC01213658">
    <property type="protein sequence ID" value="SVE38537.1"/>
    <property type="molecule type" value="Genomic_DNA"/>
</dbReference>
<dbReference type="GO" id="GO:0006508">
    <property type="term" value="P:proteolysis"/>
    <property type="evidence" value="ECO:0007669"/>
    <property type="project" value="InterPro"/>
</dbReference>
<sequence length="110" mass="11266">MQITMFSGEPAAAKANLIVYGIFSGKKSENAAYDAHRKELGKGFAQALKRRDFSGKAGQKFSLQTLNGTGSAEMVVLGLGDSAKVTSNTILNLAGEAVKAANGAGVSSVA</sequence>
<reference evidence="2" key="1">
    <citation type="submission" date="2018-05" db="EMBL/GenBank/DDBJ databases">
        <authorList>
            <person name="Lanie J.A."/>
            <person name="Ng W.-L."/>
            <person name="Kazmierczak K.M."/>
            <person name="Andrzejewski T.M."/>
            <person name="Davidsen T.M."/>
            <person name="Wayne K.J."/>
            <person name="Tettelin H."/>
            <person name="Glass J.I."/>
            <person name="Rusch D."/>
            <person name="Podicherti R."/>
            <person name="Tsui H.-C.T."/>
            <person name="Winkler M.E."/>
        </authorList>
    </citation>
    <scope>NUCLEOTIDE SEQUENCE</scope>
</reference>
<name>A0A383D1W1_9ZZZZ</name>
<proteinExistence type="predicted"/>
<dbReference type="SUPFAM" id="SSF52949">
    <property type="entry name" value="Macro domain-like"/>
    <property type="match status" value="1"/>
</dbReference>
<feature type="domain" description="Peptidase M17 leucyl aminopeptidase N-terminal" evidence="1">
    <location>
        <begin position="21"/>
        <end position="110"/>
    </location>
</feature>
<accession>A0A383D1W1</accession>
<organism evidence="2">
    <name type="scientific">marine metagenome</name>
    <dbReference type="NCBI Taxonomy" id="408172"/>
    <lineage>
        <taxon>unclassified sequences</taxon>
        <taxon>metagenomes</taxon>
        <taxon>ecological metagenomes</taxon>
    </lineage>
</organism>
<dbReference type="AlphaFoldDB" id="A0A383D1W1"/>
<evidence type="ECO:0000259" key="1">
    <source>
        <dbReference type="Pfam" id="PF02789"/>
    </source>
</evidence>
<dbReference type="Gene3D" id="3.40.220.10">
    <property type="entry name" value="Leucine Aminopeptidase, subunit E, domain 1"/>
    <property type="match status" value="1"/>
</dbReference>
<dbReference type="GO" id="GO:0070006">
    <property type="term" value="F:metalloaminopeptidase activity"/>
    <property type="evidence" value="ECO:0007669"/>
    <property type="project" value="InterPro"/>
</dbReference>
<feature type="non-terminal residue" evidence="2">
    <location>
        <position position="110"/>
    </location>
</feature>
<evidence type="ECO:0000313" key="2">
    <source>
        <dbReference type="EMBL" id="SVE38537.1"/>
    </source>
</evidence>
<protein>
    <recommendedName>
        <fullName evidence="1">Peptidase M17 leucyl aminopeptidase N-terminal domain-containing protein</fullName>
    </recommendedName>
</protein>